<evidence type="ECO:0000313" key="2">
    <source>
        <dbReference type="Proteomes" id="UP000199513"/>
    </source>
</evidence>
<keyword evidence="2" id="KW-1185">Reference proteome</keyword>
<dbReference type="Proteomes" id="UP000199513">
    <property type="component" value="Unassembled WGS sequence"/>
</dbReference>
<dbReference type="RefSeq" id="WP_177217527.1">
    <property type="nucleotide sequence ID" value="NZ_FONY01000118.1"/>
</dbReference>
<gene>
    <name evidence="1" type="ORF">SAMN04488541_11181</name>
</gene>
<organism evidence="1 2">
    <name type="scientific">Thermoflexibacter ruber</name>
    <dbReference type="NCBI Taxonomy" id="1003"/>
    <lineage>
        <taxon>Bacteria</taxon>
        <taxon>Pseudomonadati</taxon>
        <taxon>Bacteroidota</taxon>
        <taxon>Cytophagia</taxon>
        <taxon>Cytophagales</taxon>
        <taxon>Thermoflexibacteraceae</taxon>
        <taxon>Thermoflexibacter</taxon>
    </lineage>
</organism>
<dbReference type="AlphaFoldDB" id="A0A1I2KE69"/>
<protein>
    <submittedName>
        <fullName evidence="1">Uncharacterized protein</fullName>
    </submittedName>
</protein>
<feature type="non-terminal residue" evidence="1">
    <location>
        <position position="447"/>
    </location>
</feature>
<proteinExistence type="predicted"/>
<accession>A0A1I2KE69</accession>
<reference evidence="1 2" key="1">
    <citation type="submission" date="2016-10" db="EMBL/GenBank/DDBJ databases">
        <authorList>
            <person name="de Groot N.N."/>
        </authorList>
    </citation>
    <scope>NUCLEOTIDE SEQUENCE [LARGE SCALE GENOMIC DNA]</scope>
    <source>
        <strain>GEY</strain>
        <strain evidence="2">DSM 9560</strain>
    </source>
</reference>
<name>A0A1I2KE69_9BACT</name>
<feature type="non-terminal residue" evidence="1">
    <location>
        <position position="1"/>
    </location>
</feature>
<dbReference type="EMBL" id="FONY01000118">
    <property type="protein sequence ID" value="SFF65264.1"/>
    <property type="molecule type" value="Genomic_DNA"/>
</dbReference>
<sequence>STTLALTGKGTSASTVPADAGTTLTTKDYVDGITNGLSTSTGVLVRNGGVITGVTPTTNVVFRGNGTTLVPGLITDNGATSINVAGGINAMSLATSGNTAVGGNLLMTGTVEAVSITMSGNLRFGAASPFVNGIVFAPPLGAGINLTTPLNDKLVTETAVVNAINATTVTANNGLTKTGTNIALGGPLTAATSINQSGFQMSFVNGANNILNLTPATVAVGGPTPVSFTVNAGAAQPAFSVTGGTGVTTFFGQVNMAATNTNLPATHTIAPTVGTASTLNIATQATTAATKTINLGTGTAASGTTNINIGSTTGGGTTVMNNLTQFSATNGLRFGLFGQTATGIATTVGDPGLNTNLVTEAAVRSAINSAVPSLALNQILVGDGTSTVARVPNGDASITSIDATNVTLTISNNAVTTAKIADANVTTAKIADANVTTAKLADGSVTN</sequence>
<evidence type="ECO:0000313" key="1">
    <source>
        <dbReference type="EMBL" id="SFF65264.1"/>
    </source>
</evidence>